<evidence type="ECO:0000259" key="3">
    <source>
        <dbReference type="Pfam" id="PF17109"/>
    </source>
</evidence>
<dbReference type="EMBL" id="MPDP01000266">
    <property type="protein sequence ID" value="KAK1463806.1"/>
    <property type="molecule type" value="Genomic_DNA"/>
</dbReference>
<evidence type="ECO:0000256" key="2">
    <source>
        <dbReference type="SAM" id="MobiDB-lite"/>
    </source>
</evidence>
<reference evidence="5" key="1">
    <citation type="submission" date="2016-11" db="EMBL/GenBank/DDBJ databases">
        <title>The genome sequence of Colletotrichum cuscutae.</title>
        <authorList>
            <person name="Baroncelli R."/>
        </authorList>
    </citation>
    <scope>NUCLEOTIDE SEQUENCE</scope>
    <source>
        <strain evidence="5">IMI 304802</strain>
    </source>
</reference>
<evidence type="ECO:0000259" key="4">
    <source>
        <dbReference type="Pfam" id="PF24883"/>
    </source>
</evidence>
<comment type="caution">
    <text evidence="5">The sequence shown here is derived from an EMBL/GenBank/DDBJ whole genome shotgun (WGS) entry which is preliminary data.</text>
</comment>
<protein>
    <recommendedName>
        <fullName evidence="7">Fungal STAND N-terminal Goodbye domain-containing protein</fullName>
    </recommendedName>
</protein>
<dbReference type="InterPro" id="IPR056884">
    <property type="entry name" value="NPHP3-like_N"/>
</dbReference>
<dbReference type="PANTHER" id="PTHR10039:SF17">
    <property type="entry name" value="FUNGAL STAND N-TERMINAL GOODBYE DOMAIN-CONTAINING PROTEIN-RELATED"/>
    <property type="match status" value="1"/>
</dbReference>
<name>A0AAI9XXK9_9PEZI</name>
<evidence type="ECO:0000313" key="5">
    <source>
        <dbReference type="EMBL" id="KAK1463806.1"/>
    </source>
</evidence>
<sequence length="1480" mass="166054">MADVSDSEKSFYREWENGLKNDNRGISDLWQEALKNYKGIVGFDLHNKGKVDRLRSAFASSLGYVETAAQILVPAVEGAFPPAAAIGTALTLIIKGCRSVTVDYDILVVFFEDMNGFLNRIAILETRLPKHRGYQNCLMEVFVSMLTICGQGRKCIDLRRFKKWISNLVNGDGGELTEARDELKKKLDHLQMATYIYDETRLNSALLAKVLKKLYEKPEEEKQLEISQTRNHAPSRGLLNGLMAIGNNDYRYQGLKQTHILGSCSWLPLEAQWEKWHEIDDGKRPLLVVTGYPGVGKSHLAAAICDKLQEKAKQDTTGNTCVVQFYFNKDHHSLSSFLCGLITLINQIAETNDAAYQFWTLRSRKTSWAVSTARIGGILSNIYSSQCSSEVSCYILTDMIYLPNGITRLEIEVTKEKQRQDFKLFIWEQIQSLKHLKTFSRYVQQRVADVVEETSSNMLYAGHLLTCLLDLGREGAVLKALKQKMPHGLLGMYETLVAESLRLLPKNHQKGVVALLQWIAVARRTFTLKEIQSLAKHLSHDSAFDLDKVPGLFSKFLTVGNPGFDIESQAVAKTSQAQIIKDLTQRDDENDGDSIYYGGSLPVRLRERFMQGYYFETFGPNEPFIVEYRSKFSAYQRISTDRHTHEENAEVLEAFAKLLSNRTGLSSILRRADVTHPEGNSENINDAILYWNRTIENVDVRDRLSLFATEWWHEVGQNPPKFRLGLAKAYLLDVYQSEGLQDARNSWKRLLSILERIGMSNDLICQGRENFPEEFDNFKDQKSSHDSKAVLGCLNLFDTEIKPDASSHRAVAELLRASGHLEPAEKTCKTALNLSILGSQDWFQASCVLVEIQIQMKKYDEACQIAQVAFLELSKHEVPAKLKRVVYTTYGVTQVFQKKFVTALEFLEKAKDSDSDGFTPSDLADYLHISEIKGAAACIRVLKSWNLTERMSWLVLRYQEEGSKTLNFCARLAKQANEQEFIVSLYEEAVKLLDRLDAATPLRTDLAVVYAGVCNNSEGALQILEKVFDSRVIGRRFPITDVDARITLLTAVELMANVQVALFQKSRDPDYKTERLRSLAGLMQRPFPMHVPHLSTTFTMPYRLALSHMYISIGPLKKFHETLQSIMDDAFSGLGDSVDWNDPLCFFYLAQVLALLSRALKNDEGLIRYARILGSAIFSQRNSAHKGGTHSEGLDSPGQEEKTSAASVESSSKTLADSKSDMDDQQPVQIVAGLRTHENGGENKMTEYESLDEGDILDSVKIECDVCRQKSQLRGWGGRSGYIYLLPASSVFVCGNCQASIAKVKPEDLELKVGPFRIVEYGCSKLPIEGWRGVKNGILRLDGEEPVPFDDFLKKLQTETDYEDRPGNKAINEATANSPMQIQHLLYLADIANFTRNSAAVLTDQARSSDSGDNRNMTTFLQGQAFESMNFSINAVGVVRHSRGDSGAVLHDCYLDQADAIAGGFPPRVVVSSSEGLGGT</sequence>
<proteinExistence type="predicted"/>
<feature type="region of interest" description="Disordered" evidence="2">
    <location>
        <begin position="1183"/>
        <end position="1224"/>
    </location>
</feature>
<gene>
    <name evidence="5" type="ORF">CCUS01_08220</name>
</gene>
<dbReference type="Pfam" id="PF17109">
    <property type="entry name" value="Goodbye"/>
    <property type="match status" value="1"/>
</dbReference>
<keyword evidence="6" id="KW-1185">Reference proteome</keyword>
<dbReference type="InterPro" id="IPR027417">
    <property type="entry name" value="P-loop_NTPase"/>
</dbReference>
<dbReference type="Gene3D" id="1.25.40.10">
    <property type="entry name" value="Tetratricopeptide repeat domain"/>
    <property type="match status" value="1"/>
</dbReference>
<keyword evidence="1" id="KW-0677">Repeat</keyword>
<feature type="domain" description="Fungal STAND N-terminal Goodbye" evidence="3">
    <location>
        <begin position="49"/>
        <end position="123"/>
    </location>
</feature>
<evidence type="ECO:0008006" key="7">
    <source>
        <dbReference type="Google" id="ProtNLM"/>
    </source>
</evidence>
<dbReference type="InterPro" id="IPR011990">
    <property type="entry name" value="TPR-like_helical_dom_sf"/>
</dbReference>
<evidence type="ECO:0000313" key="6">
    <source>
        <dbReference type="Proteomes" id="UP001239213"/>
    </source>
</evidence>
<feature type="domain" description="Nephrocystin 3-like N-terminal" evidence="4">
    <location>
        <begin position="262"/>
        <end position="360"/>
    </location>
</feature>
<dbReference type="SUPFAM" id="SSF48452">
    <property type="entry name" value="TPR-like"/>
    <property type="match status" value="1"/>
</dbReference>
<evidence type="ECO:0000256" key="1">
    <source>
        <dbReference type="ARBA" id="ARBA00022737"/>
    </source>
</evidence>
<dbReference type="InterPro" id="IPR031350">
    <property type="entry name" value="Goodbye_dom"/>
</dbReference>
<organism evidence="5 6">
    <name type="scientific">Colletotrichum cuscutae</name>
    <dbReference type="NCBI Taxonomy" id="1209917"/>
    <lineage>
        <taxon>Eukaryota</taxon>
        <taxon>Fungi</taxon>
        <taxon>Dikarya</taxon>
        <taxon>Ascomycota</taxon>
        <taxon>Pezizomycotina</taxon>
        <taxon>Sordariomycetes</taxon>
        <taxon>Hypocreomycetidae</taxon>
        <taxon>Glomerellales</taxon>
        <taxon>Glomerellaceae</taxon>
        <taxon>Colletotrichum</taxon>
        <taxon>Colletotrichum acutatum species complex</taxon>
    </lineage>
</organism>
<dbReference type="Gene3D" id="3.40.50.300">
    <property type="entry name" value="P-loop containing nucleotide triphosphate hydrolases"/>
    <property type="match status" value="1"/>
</dbReference>
<dbReference type="Proteomes" id="UP001239213">
    <property type="component" value="Unassembled WGS sequence"/>
</dbReference>
<feature type="compositionally biased region" description="Polar residues" evidence="2">
    <location>
        <begin position="1204"/>
        <end position="1215"/>
    </location>
</feature>
<dbReference type="PANTHER" id="PTHR10039">
    <property type="entry name" value="AMELOGENIN"/>
    <property type="match status" value="1"/>
</dbReference>
<accession>A0AAI9XXK9</accession>
<dbReference type="Pfam" id="PF24883">
    <property type="entry name" value="NPHP3_N"/>
    <property type="match status" value="1"/>
</dbReference>